<name>A0A518V1R0_BRELA</name>
<dbReference type="Proteomes" id="UP000319432">
    <property type="component" value="Plasmid p1821L01"/>
</dbReference>
<gene>
    <name evidence="1" type="ORF">EEL30_00125</name>
</gene>
<keyword evidence="2" id="KW-1185">Reference proteome</keyword>
<sequence length="69" mass="8315">MGHINSRFSAIPLRQLECPLCWYGVTPIKKLKLIEPEEILRKQELKQEWSERRLDLKDEAKKILLEKKR</sequence>
<reference evidence="1 2" key="1">
    <citation type="submission" date="2018-11" db="EMBL/GenBank/DDBJ databases">
        <title>Phylogenetic determinants of toxin gene distribution in genomes of Brevibacillus laterosporus.</title>
        <authorList>
            <person name="Glare T.R."/>
            <person name="Durrant A."/>
            <person name="Berry C."/>
            <person name="Palma L."/>
            <person name="Ormskirk M."/>
            <person name="Cox M.O."/>
        </authorList>
    </citation>
    <scope>NUCLEOTIDE SEQUENCE [LARGE SCALE GENOMIC DNA]</scope>
    <source>
        <strain evidence="1 2">1821L</strain>
        <plasmid evidence="1 2">p1821L01</plasmid>
    </source>
</reference>
<organism evidence="1 2">
    <name type="scientific">Brevibacillus laterosporus</name>
    <name type="common">Bacillus laterosporus</name>
    <dbReference type="NCBI Taxonomy" id="1465"/>
    <lineage>
        <taxon>Bacteria</taxon>
        <taxon>Bacillati</taxon>
        <taxon>Bacillota</taxon>
        <taxon>Bacilli</taxon>
        <taxon>Bacillales</taxon>
        <taxon>Paenibacillaceae</taxon>
        <taxon>Brevibacillus</taxon>
    </lineage>
</organism>
<geneLocation type="plasmid" evidence="1 2">
    <name>p1821L01</name>
</geneLocation>
<dbReference type="AlphaFoldDB" id="A0A518V1R0"/>
<evidence type="ECO:0000313" key="2">
    <source>
        <dbReference type="Proteomes" id="UP000319432"/>
    </source>
</evidence>
<accession>A0A518V1R0</accession>
<protein>
    <submittedName>
        <fullName evidence="1">Uncharacterized protein</fullName>
    </submittedName>
</protein>
<keyword evidence="1" id="KW-0614">Plasmid</keyword>
<dbReference type="EMBL" id="CP033461">
    <property type="protein sequence ID" value="QDX90929.1"/>
    <property type="molecule type" value="Genomic_DNA"/>
</dbReference>
<proteinExistence type="predicted"/>
<evidence type="ECO:0000313" key="1">
    <source>
        <dbReference type="EMBL" id="QDX90929.1"/>
    </source>
</evidence>